<evidence type="ECO:0000256" key="3">
    <source>
        <dbReference type="ARBA" id="ARBA00023002"/>
    </source>
</evidence>
<dbReference type="PANTHER" id="PTHR46720:SF3">
    <property type="entry name" value="FAD-BINDING DOMAIN-CONTAINING PROTEIN-RELATED"/>
    <property type="match status" value="1"/>
</dbReference>
<dbReference type="PRINTS" id="PR00420">
    <property type="entry name" value="RNGMNOXGNASE"/>
</dbReference>
<dbReference type="InParanoid" id="K2R251"/>
<dbReference type="InterPro" id="IPR036188">
    <property type="entry name" value="FAD/NAD-bd_sf"/>
</dbReference>
<dbReference type="OrthoDB" id="417877at2759"/>
<dbReference type="Gene3D" id="3.50.50.60">
    <property type="entry name" value="FAD/NAD(P)-binding domain"/>
    <property type="match status" value="1"/>
</dbReference>
<dbReference type="Pfam" id="PF01494">
    <property type="entry name" value="FAD_binding_3"/>
    <property type="match status" value="1"/>
</dbReference>
<dbReference type="GO" id="GO:0071949">
    <property type="term" value="F:FAD binding"/>
    <property type="evidence" value="ECO:0007669"/>
    <property type="project" value="InterPro"/>
</dbReference>
<dbReference type="PANTHER" id="PTHR46720">
    <property type="entry name" value="HYDROXYLASE, PUTATIVE (AFU_ORTHOLOGUE AFUA_3G01460)-RELATED"/>
    <property type="match status" value="1"/>
</dbReference>
<organism evidence="5 6">
    <name type="scientific">Macrophomina phaseolina (strain MS6)</name>
    <name type="common">Charcoal rot fungus</name>
    <dbReference type="NCBI Taxonomy" id="1126212"/>
    <lineage>
        <taxon>Eukaryota</taxon>
        <taxon>Fungi</taxon>
        <taxon>Dikarya</taxon>
        <taxon>Ascomycota</taxon>
        <taxon>Pezizomycotina</taxon>
        <taxon>Dothideomycetes</taxon>
        <taxon>Dothideomycetes incertae sedis</taxon>
        <taxon>Botryosphaeriales</taxon>
        <taxon>Botryosphaeriaceae</taxon>
        <taxon>Macrophomina</taxon>
    </lineage>
</organism>
<gene>
    <name evidence="5" type="ORF">MPH_06491</name>
</gene>
<dbReference type="GO" id="GO:0004497">
    <property type="term" value="F:monooxygenase activity"/>
    <property type="evidence" value="ECO:0007669"/>
    <property type="project" value="UniProtKB-KW"/>
</dbReference>
<dbReference type="Proteomes" id="UP000007129">
    <property type="component" value="Unassembled WGS sequence"/>
</dbReference>
<evidence type="ECO:0000256" key="1">
    <source>
        <dbReference type="ARBA" id="ARBA00022630"/>
    </source>
</evidence>
<dbReference type="EMBL" id="AHHD01000278">
    <property type="protein sequence ID" value="EKG16316.1"/>
    <property type="molecule type" value="Genomic_DNA"/>
</dbReference>
<evidence type="ECO:0000313" key="6">
    <source>
        <dbReference type="Proteomes" id="UP000007129"/>
    </source>
</evidence>
<feature type="domain" description="FAD-binding" evidence="4">
    <location>
        <begin position="14"/>
        <end position="79"/>
    </location>
</feature>
<keyword evidence="3" id="KW-0560">Oxidoreductase</keyword>
<dbReference type="GO" id="GO:0044550">
    <property type="term" value="P:secondary metabolite biosynthetic process"/>
    <property type="evidence" value="ECO:0007669"/>
    <property type="project" value="TreeGrafter"/>
</dbReference>
<evidence type="ECO:0000313" key="5">
    <source>
        <dbReference type="EMBL" id="EKG16316.1"/>
    </source>
</evidence>
<dbReference type="VEuPathDB" id="FungiDB:MPH_06491"/>
<dbReference type="HOGENOM" id="CLU_123964_0_0_1"/>
<sequence>MQRIDIWALFEHPAAPRYTRDNICLIGDAAHAATPHQGSGAGMAVEDAWLLRALLREVNDAEDIQAAFTAFQKERIELARTSHEAGQLYDFELPGYEDDDGMIAENLKTRMRWIWDEDLEKELERAMITLKAEIKTATCMDLHVLERKSVTARIASDQAGISLI</sequence>
<protein>
    <submittedName>
        <fullName evidence="5">Monooxygenase FAD-binding protein</fullName>
    </submittedName>
</protein>
<keyword evidence="5" id="KW-0503">Monooxygenase</keyword>
<evidence type="ECO:0000256" key="2">
    <source>
        <dbReference type="ARBA" id="ARBA00022827"/>
    </source>
</evidence>
<dbReference type="InterPro" id="IPR002938">
    <property type="entry name" value="FAD-bd"/>
</dbReference>
<keyword evidence="1" id="KW-0285">Flavoprotein</keyword>
<dbReference type="STRING" id="1126212.K2R251"/>
<proteinExistence type="predicted"/>
<dbReference type="AlphaFoldDB" id="K2R251"/>
<keyword evidence="2" id="KW-0274">FAD</keyword>
<accession>K2R251</accession>
<dbReference type="SUPFAM" id="SSF51905">
    <property type="entry name" value="FAD/NAD(P)-binding domain"/>
    <property type="match status" value="1"/>
</dbReference>
<dbReference type="InterPro" id="IPR051104">
    <property type="entry name" value="FAD_monoxygenase"/>
</dbReference>
<reference evidence="5 6" key="1">
    <citation type="journal article" date="2012" name="BMC Genomics">
        <title>Tools to kill: Genome of one of the most destructive plant pathogenic fungi Macrophomina phaseolina.</title>
        <authorList>
            <person name="Islam M.S."/>
            <person name="Haque M.S."/>
            <person name="Islam M.M."/>
            <person name="Emdad E.M."/>
            <person name="Halim A."/>
            <person name="Hossen Q.M.M."/>
            <person name="Hossain M.Z."/>
            <person name="Ahmed B."/>
            <person name="Rahim S."/>
            <person name="Rahman M.S."/>
            <person name="Alam M.M."/>
            <person name="Hou S."/>
            <person name="Wan X."/>
            <person name="Saito J.A."/>
            <person name="Alam M."/>
        </authorList>
    </citation>
    <scope>NUCLEOTIDE SEQUENCE [LARGE SCALE GENOMIC DNA]</scope>
    <source>
        <strain evidence="5 6">MS6</strain>
    </source>
</reference>
<evidence type="ECO:0000259" key="4">
    <source>
        <dbReference type="Pfam" id="PF01494"/>
    </source>
</evidence>
<comment type="caution">
    <text evidence="5">The sequence shown here is derived from an EMBL/GenBank/DDBJ whole genome shotgun (WGS) entry which is preliminary data.</text>
</comment>
<name>K2R251_MACPH</name>
<dbReference type="eggNOG" id="KOG2614">
    <property type="taxonomic scope" value="Eukaryota"/>
</dbReference>